<accession>A0A9Q1GXN8</accession>
<gene>
    <name evidence="1" type="ORF">Cgig2_008943</name>
</gene>
<evidence type="ECO:0000313" key="1">
    <source>
        <dbReference type="EMBL" id="KAJ8427074.1"/>
    </source>
</evidence>
<name>A0A9Q1GXN8_9CARY</name>
<dbReference type="OrthoDB" id="1912561at2759"/>
<protein>
    <submittedName>
        <fullName evidence="1">Uncharacterized protein</fullName>
    </submittedName>
</protein>
<organism evidence="1 2">
    <name type="scientific">Carnegiea gigantea</name>
    <dbReference type="NCBI Taxonomy" id="171969"/>
    <lineage>
        <taxon>Eukaryota</taxon>
        <taxon>Viridiplantae</taxon>
        <taxon>Streptophyta</taxon>
        <taxon>Embryophyta</taxon>
        <taxon>Tracheophyta</taxon>
        <taxon>Spermatophyta</taxon>
        <taxon>Magnoliopsida</taxon>
        <taxon>eudicotyledons</taxon>
        <taxon>Gunneridae</taxon>
        <taxon>Pentapetalae</taxon>
        <taxon>Caryophyllales</taxon>
        <taxon>Cactineae</taxon>
        <taxon>Cactaceae</taxon>
        <taxon>Cactoideae</taxon>
        <taxon>Echinocereeae</taxon>
        <taxon>Carnegiea</taxon>
    </lineage>
</organism>
<evidence type="ECO:0000313" key="2">
    <source>
        <dbReference type="Proteomes" id="UP001153076"/>
    </source>
</evidence>
<comment type="caution">
    <text evidence="1">The sequence shown here is derived from an EMBL/GenBank/DDBJ whole genome shotgun (WGS) entry which is preliminary data.</text>
</comment>
<reference evidence="1" key="1">
    <citation type="submission" date="2022-04" db="EMBL/GenBank/DDBJ databases">
        <title>Carnegiea gigantea Genome sequencing and assembly v2.</title>
        <authorList>
            <person name="Copetti D."/>
            <person name="Sanderson M.J."/>
            <person name="Burquez A."/>
            <person name="Wojciechowski M.F."/>
        </authorList>
    </citation>
    <scope>NUCLEOTIDE SEQUENCE</scope>
    <source>
        <strain evidence="1">SGP5-SGP5p</strain>
        <tissue evidence="1">Aerial part</tissue>
    </source>
</reference>
<dbReference type="EMBL" id="JAKOGI010001193">
    <property type="protein sequence ID" value="KAJ8427074.1"/>
    <property type="molecule type" value="Genomic_DNA"/>
</dbReference>
<sequence length="187" mass="20338">MAGVPPPSCFGLNTPPMEPSSPIPIAPTMLVPVPTPSMHGVASSSRAVDPAIVSQPPLGHASFPSNFEVTAMSVPQPAYPFYFNNFPTAHNSHPSLPLNDPHGSIVRPPVSASRPFFGYSQFEVGSLSTAPPRPTSIVYYTLLGLGRDYETLVTTLMHVSMNLTFDDLRPRLLLHEQWLKTLTEMED</sequence>
<keyword evidence="2" id="KW-1185">Reference proteome</keyword>
<proteinExistence type="predicted"/>
<dbReference type="AlphaFoldDB" id="A0A9Q1GXN8"/>
<dbReference type="Proteomes" id="UP001153076">
    <property type="component" value="Unassembled WGS sequence"/>
</dbReference>